<evidence type="ECO:0000313" key="2">
    <source>
        <dbReference type="EMBL" id="KNZ59364.1"/>
    </source>
</evidence>
<dbReference type="AlphaFoldDB" id="A0A0L6VF69"/>
<reference evidence="2 3" key="1">
    <citation type="submission" date="2015-08" db="EMBL/GenBank/DDBJ databases">
        <title>Next Generation Sequencing and Analysis of the Genome of Puccinia sorghi L Schw, the Causal Agent of Maize Common Rust.</title>
        <authorList>
            <person name="Rochi L."/>
            <person name="Burguener G."/>
            <person name="Darino M."/>
            <person name="Turjanski A."/>
            <person name="Kreff E."/>
            <person name="Dieguez M.J."/>
            <person name="Sacco F."/>
        </authorList>
    </citation>
    <scope>NUCLEOTIDE SEQUENCE [LARGE SCALE GENOMIC DNA]</scope>
    <source>
        <strain evidence="2 3">RO10H11247</strain>
    </source>
</reference>
<dbReference type="Proteomes" id="UP000037035">
    <property type="component" value="Unassembled WGS sequence"/>
</dbReference>
<protein>
    <submittedName>
        <fullName evidence="2">Uncharacterized protein</fullName>
    </submittedName>
</protein>
<gene>
    <name evidence="2" type="ORF">VP01_1748g2</name>
</gene>
<evidence type="ECO:0000256" key="1">
    <source>
        <dbReference type="SAM" id="MobiDB-lite"/>
    </source>
</evidence>
<keyword evidence="3" id="KW-1185">Reference proteome</keyword>
<feature type="compositionally biased region" description="Basic and acidic residues" evidence="1">
    <location>
        <begin position="288"/>
        <end position="299"/>
    </location>
</feature>
<organism evidence="2 3">
    <name type="scientific">Puccinia sorghi</name>
    <dbReference type="NCBI Taxonomy" id="27349"/>
    <lineage>
        <taxon>Eukaryota</taxon>
        <taxon>Fungi</taxon>
        <taxon>Dikarya</taxon>
        <taxon>Basidiomycota</taxon>
        <taxon>Pucciniomycotina</taxon>
        <taxon>Pucciniomycetes</taxon>
        <taxon>Pucciniales</taxon>
        <taxon>Pucciniaceae</taxon>
        <taxon>Puccinia</taxon>
    </lineage>
</organism>
<feature type="region of interest" description="Disordered" evidence="1">
    <location>
        <begin position="288"/>
        <end position="309"/>
    </location>
</feature>
<sequence>MWRNMEHGITTLNRTRFNTFLMSLAIWNSTTWGKGRIWVKLEGEGETDSGRADGEEVVNKWNDRYLYTYNACGFEEGDRDNLPFWKRENAKGAETSSLQACGIGSKGLRGEKLKGNDTHIGSRLDKGKPMRDNVKTRRGKANLVMKWINGDVNKYEWRCDFCRFPMFQHKNISVMVTKKAREVLVVETSLIWKWAKIRWSGRKTCREGMEGYTTTRSAFNFLQMNSPFEIFVNFAHSSKISCELGGEDLLMCLTGYNMYILPRRVSVLQRGLRVILVCLPGSWPGPEHTRRTSRWDRNRNINSDSDSAHKTTLDKQLQKFMKQVNHNFRTAFSAHKIIRNQAKFPCHHGTVRSPEITQIPRKYDNRAALDAAGWERIPDWSTHFDGSTTSEHIHIPRTQGAVQSYKYPSSHRIHLKYLRIIVSLKLFYQISPRSNHEYLFLPVRHSNIISPLFPISIPLCHNNSSVVINYHASNFRLSFKPNAASIACAFQKNIYISKSKRNTQPIRARHSRIKCKQAFQSSTFGEGLLSNNLCFDPNPIHHKLTSSNPFLKLELVIFESSLRYLSPHL</sequence>
<name>A0A0L6VF69_9BASI</name>
<comment type="caution">
    <text evidence="2">The sequence shown here is derived from an EMBL/GenBank/DDBJ whole genome shotgun (WGS) entry which is preliminary data.</text>
</comment>
<dbReference type="VEuPathDB" id="FungiDB:VP01_1748g2"/>
<dbReference type="EMBL" id="LAVV01006557">
    <property type="protein sequence ID" value="KNZ59364.1"/>
    <property type="molecule type" value="Genomic_DNA"/>
</dbReference>
<accession>A0A0L6VF69</accession>
<evidence type="ECO:0000313" key="3">
    <source>
        <dbReference type="Proteomes" id="UP000037035"/>
    </source>
</evidence>
<proteinExistence type="predicted"/>